<name>A0A014QWC9_9HYPO</name>
<gene>
    <name evidence="7" type="ORF">X797_008684</name>
</gene>
<dbReference type="PRINTS" id="PR00081">
    <property type="entry name" value="GDHRDH"/>
</dbReference>
<dbReference type="PROSITE" id="PS00061">
    <property type="entry name" value="ADH_SHORT"/>
    <property type="match status" value="1"/>
</dbReference>
<dbReference type="GO" id="GO:0005783">
    <property type="term" value="C:endoplasmic reticulum"/>
    <property type="evidence" value="ECO:0007669"/>
    <property type="project" value="TreeGrafter"/>
</dbReference>
<evidence type="ECO:0000313" key="8">
    <source>
        <dbReference type="Proteomes" id="UP000030151"/>
    </source>
</evidence>
<evidence type="ECO:0000256" key="3">
    <source>
        <dbReference type="ARBA" id="ARBA00022857"/>
    </source>
</evidence>
<evidence type="ECO:0000256" key="2">
    <source>
        <dbReference type="ARBA" id="ARBA00015194"/>
    </source>
</evidence>
<evidence type="ECO:0000256" key="1">
    <source>
        <dbReference type="ARBA" id="ARBA00006484"/>
    </source>
</evidence>
<keyword evidence="3" id="KW-0521">NADP</keyword>
<sequence>MSTRQSALVTGASRGGLGDALAQELHARGFRVFATARTLSKVQHLKDLGMEVVKMDVADSTSIRNAAAQVASLAGNRLDILINNAGTGLLGYQSTLLDADIETARQLFNVNVFGVLDVTQAFGPLLIASKGIIVNAGSVLGTVPMPFCGVYNASKAALDSLSKQMRIELAPFDIRVIHVWHRRTCDSVRHFLLSALFFAFPFFPCPGKRVG</sequence>
<dbReference type="PANTHER" id="PTHR44169:SF3">
    <property type="entry name" value="SHORT-CHAIN DEHYDROGENASE SRDE"/>
    <property type="match status" value="1"/>
</dbReference>
<dbReference type="PANTHER" id="PTHR44169">
    <property type="entry name" value="NADPH-DEPENDENT 1-ACYLDIHYDROXYACETONE PHOSPHATE REDUCTASE"/>
    <property type="match status" value="1"/>
</dbReference>
<dbReference type="AlphaFoldDB" id="A0A014QWC9"/>
<protein>
    <recommendedName>
        <fullName evidence="2">Hydroxynaphthalene reductase-like protein Arp2</fullName>
    </recommendedName>
</protein>
<proteinExistence type="inferred from homology"/>
<dbReference type="InterPro" id="IPR002347">
    <property type="entry name" value="SDR_fam"/>
</dbReference>
<dbReference type="InterPro" id="IPR036291">
    <property type="entry name" value="NAD(P)-bd_dom_sf"/>
</dbReference>
<dbReference type="GO" id="GO:0000140">
    <property type="term" value="F:acylglycerone-phosphate reductase (NADP+) activity"/>
    <property type="evidence" value="ECO:0007669"/>
    <property type="project" value="TreeGrafter"/>
</dbReference>
<keyword evidence="4" id="KW-0560">Oxidoreductase</keyword>
<organism evidence="7 8">
    <name type="scientific">Metarhizium robertsii</name>
    <dbReference type="NCBI Taxonomy" id="568076"/>
    <lineage>
        <taxon>Eukaryota</taxon>
        <taxon>Fungi</taxon>
        <taxon>Dikarya</taxon>
        <taxon>Ascomycota</taxon>
        <taxon>Pezizomycotina</taxon>
        <taxon>Sordariomycetes</taxon>
        <taxon>Hypocreomycetidae</taxon>
        <taxon>Hypocreales</taxon>
        <taxon>Clavicipitaceae</taxon>
        <taxon>Metarhizium</taxon>
    </lineage>
</organism>
<dbReference type="InterPro" id="IPR020904">
    <property type="entry name" value="Sc_DH/Rdtase_CS"/>
</dbReference>
<dbReference type="eggNOG" id="KOG1209">
    <property type="taxonomic scope" value="Eukaryota"/>
</dbReference>
<dbReference type="HOGENOM" id="CLU_010194_2_18_1"/>
<dbReference type="GO" id="GO:0006654">
    <property type="term" value="P:phosphatidic acid biosynthetic process"/>
    <property type="evidence" value="ECO:0007669"/>
    <property type="project" value="TreeGrafter"/>
</dbReference>
<dbReference type="Pfam" id="PF00106">
    <property type="entry name" value="adh_short"/>
    <property type="match status" value="1"/>
</dbReference>
<dbReference type="PRINTS" id="PR00080">
    <property type="entry name" value="SDRFAMILY"/>
</dbReference>
<accession>A0A014QWC9</accession>
<evidence type="ECO:0000256" key="6">
    <source>
        <dbReference type="RuleBase" id="RU000363"/>
    </source>
</evidence>
<dbReference type="GO" id="GO:0004806">
    <property type="term" value="F:triacylglycerol lipase activity"/>
    <property type="evidence" value="ECO:0007669"/>
    <property type="project" value="TreeGrafter"/>
</dbReference>
<comment type="caution">
    <text evidence="7">The sequence shown here is derived from an EMBL/GenBank/DDBJ whole genome shotgun (WGS) entry which is preliminary data.</text>
</comment>
<comment type="similarity">
    <text evidence="1 6">Belongs to the short-chain dehydrogenases/reductases (SDR) family.</text>
</comment>
<dbReference type="Gene3D" id="3.40.50.720">
    <property type="entry name" value="NAD(P)-binding Rossmann-like Domain"/>
    <property type="match status" value="1"/>
</dbReference>
<dbReference type="OrthoDB" id="2102561at2759"/>
<evidence type="ECO:0000256" key="4">
    <source>
        <dbReference type="ARBA" id="ARBA00023002"/>
    </source>
</evidence>
<comment type="function">
    <text evidence="5">Hydroxynaphthalene reductase-like protein; part of the Pks2 gene cluster that mediates the formation of infectious structures (appressoria), enabling these fungi to kill insects faster. The product of the Pks2 gene cluster is different from the one of Pks1 and has still not been identified.</text>
</comment>
<reference evidence="7 8" key="1">
    <citation type="submission" date="2014-02" db="EMBL/GenBank/DDBJ databases">
        <title>The genome sequence of the entomopathogenic fungus Metarhizium robertsii ARSEF 2575.</title>
        <authorList>
            <person name="Giuliano Garisto Donzelli B."/>
            <person name="Roe B.A."/>
            <person name="Macmil S.L."/>
            <person name="Krasnoff S.B."/>
            <person name="Gibson D.M."/>
        </authorList>
    </citation>
    <scope>NUCLEOTIDE SEQUENCE [LARGE SCALE GENOMIC DNA]</scope>
    <source>
        <strain evidence="7 8">ARSEF 2575</strain>
    </source>
</reference>
<dbReference type="GO" id="GO:0005811">
    <property type="term" value="C:lipid droplet"/>
    <property type="evidence" value="ECO:0007669"/>
    <property type="project" value="TreeGrafter"/>
</dbReference>
<dbReference type="SUPFAM" id="SSF51735">
    <property type="entry name" value="NAD(P)-binding Rossmann-fold domains"/>
    <property type="match status" value="1"/>
</dbReference>
<evidence type="ECO:0000313" key="7">
    <source>
        <dbReference type="EMBL" id="EXU98294.1"/>
    </source>
</evidence>
<dbReference type="Proteomes" id="UP000030151">
    <property type="component" value="Unassembled WGS sequence"/>
</dbReference>
<dbReference type="EMBL" id="JELW01000028">
    <property type="protein sequence ID" value="EXU98294.1"/>
    <property type="molecule type" value="Genomic_DNA"/>
</dbReference>
<evidence type="ECO:0000256" key="5">
    <source>
        <dbReference type="ARBA" id="ARBA00046017"/>
    </source>
</evidence>
<dbReference type="GO" id="GO:0019433">
    <property type="term" value="P:triglyceride catabolic process"/>
    <property type="evidence" value="ECO:0007669"/>
    <property type="project" value="TreeGrafter"/>
</dbReference>